<gene>
    <name evidence="2" type="ORF">EV645_0268</name>
</gene>
<organism evidence="2 3">
    <name type="scientific">Kribbella rubisoli</name>
    <dbReference type="NCBI Taxonomy" id="3075929"/>
    <lineage>
        <taxon>Bacteria</taxon>
        <taxon>Bacillati</taxon>
        <taxon>Actinomycetota</taxon>
        <taxon>Actinomycetes</taxon>
        <taxon>Propionibacteriales</taxon>
        <taxon>Kribbellaceae</taxon>
        <taxon>Kribbella</taxon>
    </lineage>
</organism>
<feature type="transmembrane region" description="Helical" evidence="1">
    <location>
        <begin position="78"/>
        <end position="99"/>
    </location>
</feature>
<reference evidence="2 3" key="1">
    <citation type="journal article" date="2015" name="Stand. Genomic Sci.">
        <title>Genomic Encyclopedia of Bacterial and Archaeal Type Strains, Phase III: the genomes of soil and plant-associated and newly described type strains.</title>
        <authorList>
            <person name="Whitman W.B."/>
            <person name="Woyke T."/>
            <person name="Klenk H.P."/>
            <person name="Zhou Y."/>
            <person name="Lilburn T.G."/>
            <person name="Beck B.J."/>
            <person name="De Vos P."/>
            <person name="Vandamme P."/>
            <person name="Eisen J.A."/>
            <person name="Garrity G."/>
            <person name="Hugenholtz P."/>
            <person name="Kyrpides N.C."/>
        </authorList>
    </citation>
    <scope>NUCLEOTIDE SEQUENCE [LARGE SCALE GENOMIC DNA]</scope>
    <source>
        <strain evidence="2 3">VKM Ac-2540</strain>
    </source>
</reference>
<feature type="transmembrane region" description="Helical" evidence="1">
    <location>
        <begin position="6"/>
        <end position="27"/>
    </location>
</feature>
<accession>A0A4Q7XKY4</accession>
<dbReference type="EMBL" id="SHKR01000002">
    <property type="protein sequence ID" value="RZU24308.1"/>
    <property type="molecule type" value="Genomic_DNA"/>
</dbReference>
<dbReference type="RefSeq" id="WP_130438858.1">
    <property type="nucleotide sequence ID" value="NZ_SHKR01000002.1"/>
</dbReference>
<dbReference type="Proteomes" id="UP000292027">
    <property type="component" value="Unassembled WGS sequence"/>
</dbReference>
<keyword evidence="1" id="KW-0812">Transmembrane</keyword>
<feature type="transmembrane region" description="Helical" evidence="1">
    <location>
        <begin position="48"/>
        <end position="72"/>
    </location>
</feature>
<sequence length="123" mass="13339">MSTAAQVLAIFIAVVLVGVFVMEAILYRHPKLYPLFLTKREDLDAVRMWTVNMGWYNLSTAAALVIGVILAANGHESAGGALVTFTAAQHTCMAVVLVVSERRLWLNALMEGIPAAVLLILML</sequence>
<dbReference type="AlphaFoldDB" id="A0A4Q7XKY4"/>
<evidence type="ECO:0000256" key="1">
    <source>
        <dbReference type="SAM" id="Phobius"/>
    </source>
</evidence>
<keyword evidence="1" id="KW-0472">Membrane</keyword>
<keyword evidence="1" id="KW-1133">Transmembrane helix</keyword>
<comment type="caution">
    <text evidence="2">The sequence shown here is derived from an EMBL/GenBank/DDBJ whole genome shotgun (WGS) entry which is preliminary data.</text>
</comment>
<protein>
    <submittedName>
        <fullName evidence="2">Membrane protein</fullName>
    </submittedName>
</protein>
<dbReference type="InterPro" id="IPR009732">
    <property type="entry name" value="DUF1304"/>
</dbReference>
<keyword evidence="3" id="KW-1185">Reference proteome</keyword>
<proteinExistence type="predicted"/>
<evidence type="ECO:0000313" key="3">
    <source>
        <dbReference type="Proteomes" id="UP000292027"/>
    </source>
</evidence>
<evidence type="ECO:0000313" key="2">
    <source>
        <dbReference type="EMBL" id="RZU24308.1"/>
    </source>
</evidence>
<dbReference type="OrthoDB" id="3830699at2"/>
<dbReference type="Pfam" id="PF06993">
    <property type="entry name" value="DUF1304"/>
    <property type="match status" value="1"/>
</dbReference>
<name>A0A4Q7XKY4_9ACTN</name>
<feature type="transmembrane region" description="Helical" evidence="1">
    <location>
        <begin position="104"/>
        <end position="122"/>
    </location>
</feature>